<feature type="transmembrane region" description="Helical" evidence="1">
    <location>
        <begin position="148"/>
        <end position="169"/>
    </location>
</feature>
<protein>
    <recommendedName>
        <fullName evidence="4">Gustatory receptor</fullName>
    </recommendedName>
</protein>
<organism evidence="2 3">
    <name type="scientific">Folsomia candida</name>
    <name type="common">Springtail</name>
    <dbReference type="NCBI Taxonomy" id="158441"/>
    <lineage>
        <taxon>Eukaryota</taxon>
        <taxon>Metazoa</taxon>
        <taxon>Ecdysozoa</taxon>
        <taxon>Arthropoda</taxon>
        <taxon>Hexapoda</taxon>
        <taxon>Collembola</taxon>
        <taxon>Entomobryomorpha</taxon>
        <taxon>Isotomoidea</taxon>
        <taxon>Isotomidae</taxon>
        <taxon>Proisotominae</taxon>
        <taxon>Folsomia</taxon>
    </lineage>
</organism>
<feature type="transmembrane region" description="Helical" evidence="1">
    <location>
        <begin position="214"/>
        <end position="232"/>
    </location>
</feature>
<dbReference type="EMBL" id="LNIX01000010">
    <property type="protein sequence ID" value="OXA49663.1"/>
    <property type="molecule type" value="Genomic_DNA"/>
</dbReference>
<proteinExistence type="predicted"/>
<name>A0A226DWN0_FOLCA</name>
<feature type="transmembrane region" description="Helical" evidence="1">
    <location>
        <begin position="268"/>
        <end position="291"/>
    </location>
</feature>
<gene>
    <name evidence="2" type="ORF">Fcan01_15632</name>
</gene>
<keyword evidence="1" id="KW-0472">Membrane</keyword>
<sequence length="400" mass="45360">MEISPTIKNVLKAYDILFQQWCTYPYFINPDTCRVTEVKNKKSLRYFYFRLSLLFLAVFYLAFYFLRVIISPGSIPPPLRHPFWVVYLQAFGYSGTIMAAVVGLSCTKYGDEFANGWNHAIGIEGRIRKVAAIPSTTSGKPQLAELMILANVIGLGLVQPFTVLFAIIFRLDPFSSFFTDMTFLFGLKFSLFSWQNLTILLLRCTFLQFTIFDILRIISCTVATLSLVSISTTKSCKMLRKIGSLSDFLDYYRQFYFLGIFTQNTANIGIFSLMCLGFVVGVMFNYAAIALWDVIPLPFFLKFPAGAFLVAVTIHFTLPVGVAIYMDSAKLIGTRVIEVAYSEVISSHERKYFLKYMKALRPLMANAGLPGFTLFALKRETKCTFYSAYVDYTINALLSK</sequence>
<keyword evidence="3" id="KW-1185">Reference proteome</keyword>
<evidence type="ECO:0000313" key="3">
    <source>
        <dbReference type="Proteomes" id="UP000198287"/>
    </source>
</evidence>
<evidence type="ECO:0008006" key="4">
    <source>
        <dbReference type="Google" id="ProtNLM"/>
    </source>
</evidence>
<dbReference type="Proteomes" id="UP000198287">
    <property type="component" value="Unassembled WGS sequence"/>
</dbReference>
<keyword evidence="1" id="KW-1133">Transmembrane helix</keyword>
<evidence type="ECO:0000313" key="2">
    <source>
        <dbReference type="EMBL" id="OXA49663.1"/>
    </source>
</evidence>
<evidence type="ECO:0000256" key="1">
    <source>
        <dbReference type="SAM" id="Phobius"/>
    </source>
</evidence>
<feature type="transmembrane region" description="Helical" evidence="1">
    <location>
        <begin position="303"/>
        <end position="326"/>
    </location>
</feature>
<accession>A0A226DWN0</accession>
<dbReference type="AlphaFoldDB" id="A0A226DWN0"/>
<feature type="transmembrane region" description="Helical" evidence="1">
    <location>
        <begin position="82"/>
        <end position="104"/>
    </location>
</feature>
<feature type="transmembrane region" description="Helical" evidence="1">
    <location>
        <begin position="47"/>
        <end position="70"/>
    </location>
</feature>
<keyword evidence="1" id="KW-0812">Transmembrane</keyword>
<comment type="caution">
    <text evidence="2">The sequence shown here is derived from an EMBL/GenBank/DDBJ whole genome shotgun (WGS) entry which is preliminary data.</text>
</comment>
<reference evidence="2 3" key="1">
    <citation type="submission" date="2015-12" db="EMBL/GenBank/DDBJ databases">
        <title>The genome of Folsomia candida.</title>
        <authorList>
            <person name="Faddeeva A."/>
            <person name="Derks M.F."/>
            <person name="Anvar Y."/>
            <person name="Smit S."/>
            <person name="Van Straalen N."/>
            <person name="Roelofs D."/>
        </authorList>
    </citation>
    <scope>NUCLEOTIDE SEQUENCE [LARGE SCALE GENOMIC DNA]</scope>
    <source>
        <strain evidence="2 3">VU population</strain>
        <tissue evidence="2">Whole body</tissue>
    </source>
</reference>